<dbReference type="InterPro" id="IPR050364">
    <property type="entry name" value="Cytochrome_P450_fung"/>
</dbReference>
<dbReference type="SUPFAM" id="SSF48264">
    <property type="entry name" value="Cytochrome P450"/>
    <property type="match status" value="1"/>
</dbReference>
<sequence length="242" mass="27637">SSCKIVYGYNVHPENDHYVELAEAADRVFIEDMNDNAFLVDTLPLFKVLPDWFPGAEFKEKAELWKKSATELRESLFKEILTGNYGMLGLKPVMLLMQVCVPDYTIISLNNQRIPLAGIDTIVSTLSTFPFTMMLYPEFQAQTQAEIDAVISAHRFPDFLDEEKLPFVRCVFAETMQWQPSTPLALPHQSILEDVYKGYYIPAEQSTANAFLKGILHNENVYTEPYSFKPVRFLSKYGSVLP</sequence>
<dbReference type="GO" id="GO:0016705">
    <property type="term" value="F:oxidoreductase activity, acting on paired donors, with incorporation or reduction of molecular oxygen"/>
    <property type="evidence" value="ECO:0007669"/>
    <property type="project" value="InterPro"/>
</dbReference>
<evidence type="ECO:0000256" key="6">
    <source>
        <dbReference type="ARBA" id="ARBA00023002"/>
    </source>
</evidence>
<dbReference type="OrthoDB" id="2789670at2759"/>
<dbReference type="EMBL" id="ML769438">
    <property type="protein sequence ID" value="KAE9402130.1"/>
    <property type="molecule type" value="Genomic_DNA"/>
</dbReference>
<dbReference type="PRINTS" id="PR00463">
    <property type="entry name" value="EP450I"/>
</dbReference>
<keyword evidence="6" id="KW-0560">Oxidoreductase</keyword>
<dbReference type="GO" id="GO:0020037">
    <property type="term" value="F:heme binding"/>
    <property type="evidence" value="ECO:0007669"/>
    <property type="project" value="InterPro"/>
</dbReference>
<keyword evidence="7" id="KW-0408">Iron</keyword>
<evidence type="ECO:0000256" key="3">
    <source>
        <dbReference type="ARBA" id="ARBA00010617"/>
    </source>
</evidence>
<keyword evidence="5" id="KW-0479">Metal-binding</keyword>
<dbReference type="Proteomes" id="UP000799118">
    <property type="component" value="Unassembled WGS sequence"/>
</dbReference>
<dbReference type="AlphaFoldDB" id="A0A6A4HWR1"/>
<dbReference type="GO" id="GO:0005506">
    <property type="term" value="F:iron ion binding"/>
    <property type="evidence" value="ECO:0007669"/>
    <property type="project" value="InterPro"/>
</dbReference>
<evidence type="ECO:0000313" key="9">
    <source>
        <dbReference type="EMBL" id="KAE9402130.1"/>
    </source>
</evidence>
<evidence type="ECO:0000256" key="2">
    <source>
        <dbReference type="ARBA" id="ARBA00005179"/>
    </source>
</evidence>
<dbReference type="Pfam" id="PF00067">
    <property type="entry name" value="p450"/>
    <property type="match status" value="1"/>
</dbReference>
<dbReference type="PANTHER" id="PTHR46300">
    <property type="entry name" value="P450, PUTATIVE (EUROFUNG)-RELATED-RELATED"/>
    <property type="match status" value="1"/>
</dbReference>
<name>A0A6A4HWR1_9AGAR</name>
<evidence type="ECO:0000256" key="1">
    <source>
        <dbReference type="ARBA" id="ARBA00001971"/>
    </source>
</evidence>
<keyword evidence="4" id="KW-0349">Heme</keyword>
<dbReference type="GO" id="GO:0004497">
    <property type="term" value="F:monooxygenase activity"/>
    <property type="evidence" value="ECO:0007669"/>
    <property type="project" value="UniProtKB-KW"/>
</dbReference>
<evidence type="ECO:0000256" key="8">
    <source>
        <dbReference type="ARBA" id="ARBA00023033"/>
    </source>
</evidence>
<comment type="similarity">
    <text evidence="3">Belongs to the cytochrome P450 family.</text>
</comment>
<dbReference type="InterPro" id="IPR002401">
    <property type="entry name" value="Cyt_P450_E_grp-I"/>
</dbReference>
<keyword evidence="8" id="KW-0503">Monooxygenase</keyword>
<reference evidence="9" key="1">
    <citation type="journal article" date="2019" name="Environ. Microbiol.">
        <title>Fungal ecological strategies reflected in gene transcription - a case study of two litter decomposers.</title>
        <authorList>
            <person name="Barbi F."/>
            <person name="Kohler A."/>
            <person name="Barry K."/>
            <person name="Baskaran P."/>
            <person name="Daum C."/>
            <person name="Fauchery L."/>
            <person name="Ihrmark K."/>
            <person name="Kuo A."/>
            <person name="LaButti K."/>
            <person name="Lipzen A."/>
            <person name="Morin E."/>
            <person name="Grigoriev I.V."/>
            <person name="Henrissat B."/>
            <person name="Lindahl B."/>
            <person name="Martin F."/>
        </authorList>
    </citation>
    <scope>NUCLEOTIDE SEQUENCE</scope>
    <source>
        <strain evidence="9">JB14</strain>
    </source>
</reference>
<feature type="non-terminal residue" evidence="9">
    <location>
        <position position="1"/>
    </location>
</feature>
<dbReference type="InterPro" id="IPR001128">
    <property type="entry name" value="Cyt_P450"/>
</dbReference>
<evidence type="ECO:0000313" key="10">
    <source>
        <dbReference type="Proteomes" id="UP000799118"/>
    </source>
</evidence>
<evidence type="ECO:0000256" key="4">
    <source>
        <dbReference type="ARBA" id="ARBA00022617"/>
    </source>
</evidence>
<dbReference type="InterPro" id="IPR036396">
    <property type="entry name" value="Cyt_P450_sf"/>
</dbReference>
<proteinExistence type="inferred from homology"/>
<protein>
    <submittedName>
        <fullName evidence="9">Cytochrome P450</fullName>
    </submittedName>
</protein>
<comment type="pathway">
    <text evidence="2">Secondary metabolite biosynthesis.</text>
</comment>
<gene>
    <name evidence="9" type="ORF">BT96DRAFT_759625</name>
</gene>
<accession>A0A6A4HWR1</accession>
<organism evidence="9 10">
    <name type="scientific">Gymnopus androsaceus JB14</name>
    <dbReference type="NCBI Taxonomy" id="1447944"/>
    <lineage>
        <taxon>Eukaryota</taxon>
        <taxon>Fungi</taxon>
        <taxon>Dikarya</taxon>
        <taxon>Basidiomycota</taxon>
        <taxon>Agaricomycotina</taxon>
        <taxon>Agaricomycetes</taxon>
        <taxon>Agaricomycetidae</taxon>
        <taxon>Agaricales</taxon>
        <taxon>Marasmiineae</taxon>
        <taxon>Omphalotaceae</taxon>
        <taxon>Gymnopus</taxon>
    </lineage>
</organism>
<dbReference type="PANTHER" id="PTHR46300:SF7">
    <property type="entry name" value="P450, PUTATIVE (EUROFUNG)-RELATED"/>
    <property type="match status" value="1"/>
</dbReference>
<keyword evidence="10" id="KW-1185">Reference proteome</keyword>
<evidence type="ECO:0000256" key="5">
    <source>
        <dbReference type="ARBA" id="ARBA00022723"/>
    </source>
</evidence>
<dbReference type="Gene3D" id="1.10.630.10">
    <property type="entry name" value="Cytochrome P450"/>
    <property type="match status" value="1"/>
</dbReference>
<feature type="non-terminal residue" evidence="9">
    <location>
        <position position="242"/>
    </location>
</feature>
<evidence type="ECO:0000256" key="7">
    <source>
        <dbReference type="ARBA" id="ARBA00023004"/>
    </source>
</evidence>
<comment type="cofactor">
    <cofactor evidence="1">
        <name>heme</name>
        <dbReference type="ChEBI" id="CHEBI:30413"/>
    </cofactor>
</comment>